<feature type="region of interest" description="Disordered" evidence="1">
    <location>
        <begin position="61"/>
        <end position="89"/>
    </location>
</feature>
<feature type="compositionally biased region" description="Polar residues" evidence="1">
    <location>
        <begin position="61"/>
        <end position="80"/>
    </location>
</feature>
<accession>A0A8S9Z352</accession>
<protein>
    <submittedName>
        <fullName evidence="2">Uncharacterized protein</fullName>
    </submittedName>
</protein>
<comment type="caution">
    <text evidence="2">The sequence shown here is derived from an EMBL/GenBank/DDBJ whole genome shotgun (WGS) entry which is preliminary data.</text>
</comment>
<dbReference type="Proteomes" id="UP000822476">
    <property type="component" value="Unassembled WGS sequence"/>
</dbReference>
<organism evidence="2 3">
    <name type="scientific">Paragonimus skrjabini miyazakii</name>
    <dbReference type="NCBI Taxonomy" id="59628"/>
    <lineage>
        <taxon>Eukaryota</taxon>
        <taxon>Metazoa</taxon>
        <taxon>Spiralia</taxon>
        <taxon>Lophotrochozoa</taxon>
        <taxon>Platyhelminthes</taxon>
        <taxon>Trematoda</taxon>
        <taxon>Digenea</taxon>
        <taxon>Plagiorchiida</taxon>
        <taxon>Troglotremata</taxon>
        <taxon>Troglotrematidae</taxon>
        <taxon>Paragonimus</taxon>
    </lineage>
</organism>
<evidence type="ECO:0000256" key="1">
    <source>
        <dbReference type="SAM" id="MobiDB-lite"/>
    </source>
</evidence>
<reference evidence="2" key="1">
    <citation type="submission" date="2019-07" db="EMBL/GenBank/DDBJ databases">
        <title>Annotation for the trematode Paragonimus miyazaki's.</title>
        <authorList>
            <person name="Choi Y.-J."/>
        </authorList>
    </citation>
    <scope>NUCLEOTIDE SEQUENCE</scope>
    <source>
        <strain evidence="2">Japan</strain>
    </source>
</reference>
<gene>
    <name evidence="2" type="ORF">EG68_00682</name>
</gene>
<name>A0A8S9Z352_9TREM</name>
<evidence type="ECO:0000313" key="2">
    <source>
        <dbReference type="EMBL" id="KAF7261865.1"/>
    </source>
</evidence>
<sequence length="89" mass="9994">MCDILLHSLDRCSYSLQSQYWYGAPSLGVLHIPDCLQGAHNRKQATTPICHLSTQSVNIVSAHSTQSNRSRANWRQSGNPSHVDRVKTY</sequence>
<dbReference type="EMBL" id="JTDE01000240">
    <property type="protein sequence ID" value="KAF7261865.1"/>
    <property type="molecule type" value="Genomic_DNA"/>
</dbReference>
<dbReference type="AlphaFoldDB" id="A0A8S9Z352"/>
<proteinExistence type="predicted"/>
<keyword evidence="3" id="KW-1185">Reference proteome</keyword>
<evidence type="ECO:0000313" key="3">
    <source>
        <dbReference type="Proteomes" id="UP000822476"/>
    </source>
</evidence>